<dbReference type="Proteomes" id="UP000244335">
    <property type="component" value="Unassembled WGS sequence"/>
</dbReference>
<dbReference type="Gene3D" id="3.60.110.10">
    <property type="entry name" value="Carbon-nitrogen hydrolase"/>
    <property type="match status" value="1"/>
</dbReference>
<evidence type="ECO:0000313" key="11">
    <source>
        <dbReference type="EMBL" id="PVE53931.1"/>
    </source>
</evidence>
<comment type="subcellular location">
    <subcellularLocation>
        <location evidence="1 9">Cell membrane</location>
        <topology evidence="1 9">Multi-pass membrane protein</topology>
    </subcellularLocation>
</comment>
<feature type="transmembrane region" description="Helical" evidence="9">
    <location>
        <begin position="71"/>
        <end position="89"/>
    </location>
</feature>
<feature type="transmembrane region" description="Helical" evidence="9">
    <location>
        <begin position="101"/>
        <end position="124"/>
    </location>
</feature>
<dbReference type="EMBL" id="QDFR01000003">
    <property type="protein sequence ID" value="PVE53931.1"/>
    <property type="molecule type" value="Genomic_DNA"/>
</dbReference>
<dbReference type="InterPro" id="IPR004563">
    <property type="entry name" value="Apolipo_AcylTrfase"/>
</dbReference>
<organism evidence="11 12">
    <name type="scientific">Rhizobium rhizogenes</name>
    <name type="common">Agrobacterium rhizogenes</name>
    <dbReference type="NCBI Taxonomy" id="359"/>
    <lineage>
        <taxon>Bacteria</taxon>
        <taxon>Pseudomonadati</taxon>
        <taxon>Pseudomonadota</taxon>
        <taxon>Alphaproteobacteria</taxon>
        <taxon>Hyphomicrobiales</taxon>
        <taxon>Rhizobiaceae</taxon>
        <taxon>Rhizobium/Agrobacterium group</taxon>
        <taxon>Rhizobium</taxon>
    </lineage>
</organism>
<gene>
    <name evidence="9" type="primary">lnt</name>
    <name evidence="11" type="ORF">DC430_11750</name>
</gene>
<evidence type="ECO:0000259" key="10">
    <source>
        <dbReference type="PROSITE" id="PS50263"/>
    </source>
</evidence>
<feature type="transmembrane region" description="Helical" evidence="9">
    <location>
        <begin position="179"/>
        <end position="198"/>
    </location>
</feature>
<sequence>MERLAGTIMLSGGFSRVLIAFLAGAIGALALPPIGFFASLFVSFTLLVWLIDGTTGSPDGGVVSRAFRAFLLGWIFGFGYFVAGLWWLGNALLLEADEFAWALPLAILGLPAFLALFYGLAVMLANSLWSDGWGRLAALSAAFGLVEWLRSFVATGFPWNAIGYGMMPVPLMMQSSNLIGIFGMSMLAVFVFSSPALFGTRRGMVPGLTLAVLLLTGHVGYGFYRQHRPLPEPAADAITVRIVQPGIDQSRKMLNADRAEIFQEHLRLSALPPTPGKKRPDIIVWPETSVPFILTQNPDALEEIAKTLEDGQILLTGAVRMEDAGAGRPPRYYNSVYAVDGQGQIIGATDKVHLVPFGEYVPFEDVLRRFDIENIVSLPGGFSPAASRTPIILPSGKKLYSFICYEIIFPDEVPADIASSEAILNVTNDGWFGDTPGPYQHFQQARVRAVETGLPVIRAANTGISAIIDPLGGIEAGLDYGQKGIIDATLSSKAGDVLSSDARKTNFWLLFITMLIVALFSRYGLVSRKN</sequence>
<feature type="transmembrane region" description="Helical" evidence="9">
    <location>
        <begin position="7"/>
        <end position="28"/>
    </location>
</feature>
<evidence type="ECO:0000256" key="9">
    <source>
        <dbReference type="HAMAP-Rule" id="MF_01148"/>
    </source>
</evidence>
<dbReference type="GO" id="GO:0016410">
    <property type="term" value="F:N-acyltransferase activity"/>
    <property type="evidence" value="ECO:0007669"/>
    <property type="project" value="UniProtKB-UniRule"/>
</dbReference>
<dbReference type="NCBIfam" id="TIGR00546">
    <property type="entry name" value="lnt"/>
    <property type="match status" value="1"/>
</dbReference>
<dbReference type="InterPro" id="IPR045378">
    <property type="entry name" value="LNT_N"/>
</dbReference>
<dbReference type="GO" id="GO:0042158">
    <property type="term" value="P:lipoprotein biosynthetic process"/>
    <property type="evidence" value="ECO:0007669"/>
    <property type="project" value="UniProtKB-UniRule"/>
</dbReference>
<keyword evidence="7 9" id="KW-0472">Membrane</keyword>
<keyword evidence="5 9" id="KW-0812">Transmembrane</keyword>
<evidence type="ECO:0000313" key="12">
    <source>
        <dbReference type="Proteomes" id="UP000244335"/>
    </source>
</evidence>
<evidence type="ECO:0000256" key="1">
    <source>
        <dbReference type="ARBA" id="ARBA00004651"/>
    </source>
</evidence>
<dbReference type="SUPFAM" id="SSF56317">
    <property type="entry name" value="Carbon-nitrogen hydrolase"/>
    <property type="match status" value="1"/>
</dbReference>
<name>A0AA92C2U8_RHIRH</name>
<dbReference type="Pfam" id="PF00795">
    <property type="entry name" value="CN_hydrolase"/>
    <property type="match status" value="1"/>
</dbReference>
<evidence type="ECO:0000256" key="5">
    <source>
        <dbReference type="ARBA" id="ARBA00022692"/>
    </source>
</evidence>
<dbReference type="PROSITE" id="PS50263">
    <property type="entry name" value="CN_HYDROLASE"/>
    <property type="match status" value="1"/>
</dbReference>
<dbReference type="CDD" id="cd07571">
    <property type="entry name" value="ALP_N-acyl_transferase"/>
    <property type="match status" value="1"/>
</dbReference>
<evidence type="ECO:0000256" key="7">
    <source>
        <dbReference type="ARBA" id="ARBA00023136"/>
    </source>
</evidence>
<comment type="pathway">
    <text evidence="9">Protein modification; lipoprotein biosynthesis (N-acyl transfer).</text>
</comment>
<keyword evidence="4 9" id="KW-0808">Transferase</keyword>
<accession>A0AA92C2U8</accession>
<dbReference type="EC" id="2.3.1.269" evidence="9"/>
<feature type="transmembrane region" description="Helical" evidence="9">
    <location>
        <begin position="507"/>
        <end position="525"/>
    </location>
</feature>
<dbReference type="InterPro" id="IPR036526">
    <property type="entry name" value="C-N_Hydrolase_sf"/>
</dbReference>
<comment type="catalytic activity">
    <reaction evidence="9">
        <text>N-terminal S-1,2-diacyl-sn-glyceryl-L-cysteinyl-[lipoprotein] + a glycerophospholipid = N-acyl-S-1,2-diacyl-sn-glyceryl-L-cysteinyl-[lipoprotein] + a 2-acyl-sn-glycero-3-phospholipid + H(+)</text>
        <dbReference type="Rhea" id="RHEA:48228"/>
        <dbReference type="Rhea" id="RHEA-COMP:14681"/>
        <dbReference type="Rhea" id="RHEA-COMP:14684"/>
        <dbReference type="ChEBI" id="CHEBI:15378"/>
        <dbReference type="ChEBI" id="CHEBI:136912"/>
        <dbReference type="ChEBI" id="CHEBI:140656"/>
        <dbReference type="ChEBI" id="CHEBI:140657"/>
        <dbReference type="ChEBI" id="CHEBI:140660"/>
        <dbReference type="EC" id="2.3.1.269"/>
    </reaction>
</comment>
<evidence type="ECO:0000256" key="3">
    <source>
        <dbReference type="ARBA" id="ARBA00022475"/>
    </source>
</evidence>
<comment type="caution">
    <text evidence="11">The sequence shown here is derived from an EMBL/GenBank/DDBJ whole genome shotgun (WGS) entry which is preliminary data.</text>
</comment>
<feature type="domain" description="CN hydrolase" evidence="10">
    <location>
        <begin position="243"/>
        <end position="492"/>
    </location>
</feature>
<dbReference type="PANTHER" id="PTHR38686">
    <property type="entry name" value="APOLIPOPROTEIN N-ACYLTRANSFERASE"/>
    <property type="match status" value="1"/>
</dbReference>
<evidence type="ECO:0000256" key="6">
    <source>
        <dbReference type="ARBA" id="ARBA00022989"/>
    </source>
</evidence>
<comment type="function">
    <text evidence="9">Catalyzes the phospholipid dependent N-acylation of the N-terminal cysteine of apolipoprotein, the last step in lipoprotein maturation.</text>
</comment>
<reference evidence="11 12" key="1">
    <citation type="submission" date="2018-04" db="EMBL/GenBank/DDBJ databases">
        <authorList>
            <person name="Hagen T."/>
        </authorList>
    </citation>
    <scope>NUCLEOTIDE SEQUENCE [LARGE SCALE GENOMIC DNA]</scope>
    <source>
        <strain evidence="11 12">TPD7009</strain>
    </source>
</reference>
<feature type="transmembrane region" description="Helical" evidence="9">
    <location>
        <begin position="136"/>
        <end position="159"/>
    </location>
</feature>
<protein>
    <recommendedName>
        <fullName evidence="9">Apolipoprotein N-acyltransferase</fullName>
        <shortName evidence="9">ALP N-acyltransferase</shortName>
        <ecNumber evidence="9">2.3.1.269</ecNumber>
    </recommendedName>
</protein>
<comment type="similarity">
    <text evidence="2 9">Belongs to the CN hydrolase family. Apolipoprotein N-acyltransferase subfamily.</text>
</comment>
<feature type="transmembrane region" description="Helical" evidence="9">
    <location>
        <begin position="205"/>
        <end position="224"/>
    </location>
</feature>
<dbReference type="GO" id="GO:0005886">
    <property type="term" value="C:plasma membrane"/>
    <property type="evidence" value="ECO:0007669"/>
    <property type="project" value="UniProtKB-SubCell"/>
</dbReference>
<dbReference type="RefSeq" id="WP_116493074.1">
    <property type="nucleotide sequence ID" value="NZ_QDFR01000003.1"/>
</dbReference>
<keyword evidence="8 9" id="KW-0012">Acyltransferase</keyword>
<keyword evidence="3 9" id="KW-1003">Cell membrane</keyword>
<keyword evidence="6 9" id="KW-1133">Transmembrane helix</keyword>
<dbReference type="AlphaFoldDB" id="A0AA92C2U8"/>
<dbReference type="HAMAP" id="MF_01148">
    <property type="entry name" value="Lnt"/>
    <property type="match status" value="1"/>
</dbReference>
<proteinExistence type="inferred from homology"/>
<dbReference type="Pfam" id="PF20154">
    <property type="entry name" value="LNT_N"/>
    <property type="match status" value="1"/>
</dbReference>
<evidence type="ECO:0000256" key="4">
    <source>
        <dbReference type="ARBA" id="ARBA00022679"/>
    </source>
</evidence>
<evidence type="ECO:0000256" key="2">
    <source>
        <dbReference type="ARBA" id="ARBA00010065"/>
    </source>
</evidence>
<evidence type="ECO:0000256" key="8">
    <source>
        <dbReference type="ARBA" id="ARBA00023315"/>
    </source>
</evidence>
<dbReference type="PANTHER" id="PTHR38686:SF1">
    <property type="entry name" value="APOLIPOPROTEIN N-ACYLTRANSFERASE"/>
    <property type="match status" value="1"/>
</dbReference>
<dbReference type="InterPro" id="IPR003010">
    <property type="entry name" value="C-N_Hydrolase"/>
</dbReference>